<evidence type="ECO:0000313" key="1">
    <source>
        <dbReference type="EMBL" id="ETX28248.1"/>
    </source>
</evidence>
<dbReference type="Pfam" id="PF09550">
    <property type="entry name" value="Phage_TAC_6"/>
    <property type="match status" value="1"/>
</dbReference>
<evidence type="ECO:0000313" key="2">
    <source>
        <dbReference type="Proteomes" id="UP000023430"/>
    </source>
</evidence>
<accession>X7F669</accession>
<dbReference type="eggNOG" id="ENOG5032QCX">
    <property type="taxonomic scope" value="Bacteria"/>
</dbReference>
<organism evidence="1 2">
    <name type="scientific">Roseivivax isoporae LMG 25204</name>
    <dbReference type="NCBI Taxonomy" id="1449351"/>
    <lineage>
        <taxon>Bacteria</taxon>
        <taxon>Pseudomonadati</taxon>
        <taxon>Pseudomonadota</taxon>
        <taxon>Alphaproteobacteria</taxon>
        <taxon>Rhodobacterales</taxon>
        <taxon>Roseobacteraceae</taxon>
        <taxon>Roseivivax</taxon>
    </lineage>
</organism>
<dbReference type="RefSeq" id="WP_043772301.1">
    <property type="nucleotide sequence ID" value="NZ_JAME01000021.1"/>
</dbReference>
<dbReference type="OrthoDB" id="7582980at2"/>
<dbReference type="EMBL" id="JAME01000021">
    <property type="protein sequence ID" value="ETX28248.1"/>
    <property type="molecule type" value="Genomic_DNA"/>
</dbReference>
<dbReference type="Proteomes" id="UP000023430">
    <property type="component" value="Unassembled WGS sequence"/>
</dbReference>
<protein>
    <recommendedName>
        <fullName evidence="3">Phage tail assembly chaperone</fullName>
    </recommendedName>
</protein>
<dbReference type="STRING" id="1449351.RISW2_09045"/>
<comment type="caution">
    <text evidence="1">The sequence shown here is derived from an EMBL/GenBank/DDBJ whole genome shotgun (WGS) entry which is preliminary data.</text>
</comment>
<name>X7F669_9RHOB</name>
<keyword evidence="2" id="KW-1185">Reference proteome</keyword>
<dbReference type="InterPro" id="IPR019056">
    <property type="entry name" value="Phage_TAC_6"/>
</dbReference>
<dbReference type="InterPro" id="IPR011739">
    <property type="entry name" value="GTA_rcc01693"/>
</dbReference>
<gene>
    <name evidence="1" type="ORF">RISW2_09045</name>
</gene>
<reference evidence="1 2" key="1">
    <citation type="submission" date="2014-01" db="EMBL/GenBank/DDBJ databases">
        <title>Roseivivax isoporae LMG 25204 Genome Sequencing.</title>
        <authorList>
            <person name="Lai Q."/>
            <person name="Li G."/>
            <person name="Shao Z."/>
        </authorList>
    </citation>
    <scope>NUCLEOTIDE SEQUENCE [LARGE SCALE GENOMIC DNA]</scope>
    <source>
        <strain evidence="1 2">LMG 25204</strain>
    </source>
</reference>
<dbReference type="NCBIfam" id="TIGR02216">
    <property type="entry name" value="phage_TIGR02216"/>
    <property type="match status" value="1"/>
</dbReference>
<evidence type="ECO:0008006" key="3">
    <source>
        <dbReference type="Google" id="ProtNLM"/>
    </source>
</evidence>
<sequence>MTFDWPTLMRAGMRGLGLPPAVFWDLTPTELAVLLGACGAGQPMGRARLAELMSAFPDAAVPSAPGDLGEDETRSGR</sequence>
<dbReference type="AlphaFoldDB" id="X7F669"/>
<proteinExistence type="predicted"/>